<dbReference type="CDD" id="cd04191">
    <property type="entry name" value="Glucan_BSP_MdoH"/>
    <property type="match status" value="1"/>
</dbReference>
<dbReference type="InterPro" id="IPR029044">
    <property type="entry name" value="Nucleotide-diphossugar_trans"/>
</dbReference>
<feature type="transmembrane region" description="Helical" evidence="12">
    <location>
        <begin position="481"/>
        <end position="503"/>
    </location>
</feature>
<keyword evidence="10 12" id="KW-1133">Transmembrane helix</keyword>
<feature type="transmembrane region" description="Helical" evidence="12">
    <location>
        <begin position="99"/>
        <end position="128"/>
    </location>
</feature>
<dbReference type="GO" id="GO:0005886">
    <property type="term" value="C:plasma membrane"/>
    <property type="evidence" value="ECO:0007669"/>
    <property type="project" value="UniProtKB-SubCell"/>
</dbReference>
<evidence type="ECO:0000256" key="12">
    <source>
        <dbReference type="SAM" id="Phobius"/>
    </source>
</evidence>
<dbReference type="OrthoDB" id="9775281at2"/>
<keyword evidence="11 12" id="KW-0472">Membrane</keyword>
<dbReference type="InterPro" id="IPR001173">
    <property type="entry name" value="Glyco_trans_2-like"/>
</dbReference>
<evidence type="ECO:0000256" key="4">
    <source>
        <dbReference type="ARBA" id="ARBA00020585"/>
    </source>
</evidence>
<comment type="pathway">
    <text evidence="2">Glycan metabolism; osmoregulated periplasmic glucan (OPG) biosynthesis.</text>
</comment>
<accession>A0A318N2F6</accession>
<evidence type="ECO:0000256" key="7">
    <source>
        <dbReference type="ARBA" id="ARBA00022676"/>
    </source>
</evidence>
<evidence type="ECO:0000256" key="6">
    <source>
        <dbReference type="ARBA" id="ARBA00022519"/>
    </source>
</evidence>
<sequence length="734" mass="82940">MVELKVNNHCHLQNDLNEIKFQDLTADKFEFAALPPESPIEMPVQNLFSRPNIYNRSKRMKTEPKTIFFRRLFVFLLSFLLTAYASYEMNLVFNSTGMNSLGVIILIIFTVLFLWIAFSFVSSLGGFFEQLKQKGGLSLNIDPKAQIPNLRNKTAVLMPTYNEDPHRVLAGLKAIFNSLQATGQGDHFDYFILSDTTDPDVWVEEEATYLRLIEETKGLNKIFYRRRFENTDRKAGNLGEWVRRFGGAYEHMLTLDADSLMEGDTIVRICAAMEENPEVGLIQTLPVIVNGTTLFARLQQFAGRVYGPTIAYGLAWWHGSESNYWGHNAIIRIKAFAEQAGLPHLPAVRKPFGGMIMSHDFVEAALMRRGRWAIHMVPALQGSYEESPPSLTDIAIRDRRWCQGNLQHAMIIPTKKLSWISRIHMITGIGAYVMSPLWLLFLLAGILVSLQALFMKPEYFSTTDRVLFPHWPQVDPVQAEYVFILTMLVLLAPKFLAWIALLANPFLRKGCGGEIKALFSIVIETLVGGLIAPVAMLIQTAAVASILLGYDSGWNAQRRDVGYIPLKDVIRDYWPHTVIGILMGAAAWAVSFSLFLWMTPVLLGLLLAIPLVWMTSSQKIGILCRKLGLLIIPEEVNPPNILRLDKKEKEKIANLEVKNAFHNLDNSKLIQFHLTQLPQERNKGEAINANELVSIVKIEEADNRQQLLENLTKAEKSAVLACKKALIKFFKVPL</sequence>
<evidence type="ECO:0000256" key="5">
    <source>
        <dbReference type="ARBA" id="ARBA00022475"/>
    </source>
</evidence>
<dbReference type="InterPro" id="IPR050321">
    <property type="entry name" value="Glycosyltr_2/OpgH_subfam"/>
</dbReference>
<feature type="transmembrane region" description="Helical" evidence="12">
    <location>
        <begin position="515"/>
        <end position="548"/>
    </location>
</feature>
<comment type="similarity">
    <text evidence="3">Belongs to the glycosyltransferase 2 family. OpgH subfamily.</text>
</comment>
<gene>
    <name evidence="14" type="ORF">DK869_04780</name>
</gene>
<feature type="transmembrane region" description="Helical" evidence="12">
    <location>
        <begin position="429"/>
        <end position="454"/>
    </location>
</feature>
<comment type="caution">
    <text evidence="14">The sequence shown here is derived from an EMBL/GenBank/DDBJ whole genome shotgun (WGS) entry which is preliminary data.</text>
</comment>
<evidence type="ECO:0000256" key="1">
    <source>
        <dbReference type="ARBA" id="ARBA00004429"/>
    </source>
</evidence>
<dbReference type="Pfam" id="PF13632">
    <property type="entry name" value="Glyco_trans_2_3"/>
    <property type="match status" value="1"/>
</dbReference>
<evidence type="ECO:0000259" key="13">
    <source>
        <dbReference type="Pfam" id="PF13632"/>
    </source>
</evidence>
<evidence type="ECO:0000256" key="10">
    <source>
        <dbReference type="ARBA" id="ARBA00022989"/>
    </source>
</evidence>
<keyword evidence="5" id="KW-1003">Cell membrane</keyword>
<comment type="subcellular location">
    <subcellularLocation>
        <location evidence="1">Cell inner membrane</location>
        <topology evidence="1">Multi-pass membrane protein</topology>
    </subcellularLocation>
</comment>
<dbReference type="GO" id="GO:0016758">
    <property type="term" value="F:hexosyltransferase activity"/>
    <property type="evidence" value="ECO:0007669"/>
    <property type="project" value="TreeGrafter"/>
</dbReference>
<dbReference type="NCBIfam" id="NF003958">
    <property type="entry name" value="PRK05454.2-1"/>
    <property type="match status" value="1"/>
</dbReference>
<evidence type="ECO:0000256" key="11">
    <source>
        <dbReference type="ARBA" id="ARBA00023136"/>
    </source>
</evidence>
<dbReference type="SUPFAM" id="SSF53448">
    <property type="entry name" value="Nucleotide-diphospho-sugar transferases"/>
    <property type="match status" value="1"/>
</dbReference>
<feature type="transmembrane region" description="Helical" evidence="12">
    <location>
        <begin position="585"/>
        <end position="613"/>
    </location>
</feature>
<name>A0A318N2F6_9PROT</name>
<proteinExistence type="inferred from homology"/>
<feature type="domain" description="Glycosyltransferase 2-like" evidence="13">
    <location>
        <begin position="253"/>
        <end position="481"/>
    </location>
</feature>
<evidence type="ECO:0000256" key="2">
    <source>
        <dbReference type="ARBA" id="ARBA00005001"/>
    </source>
</evidence>
<dbReference type="PANTHER" id="PTHR43867">
    <property type="entry name" value="CELLULOSE SYNTHASE CATALYTIC SUBUNIT A [UDP-FORMING]"/>
    <property type="match status" value="1"/>
</dbReference>
<dbReference type="PANTHER" id="PTHR43867:SF5">
    <property type="entry name" value="GLUCANS BIOSYNTHESIS GLUCOSYLTRANSFERASE H"/>
    <property type="match status" value="1"/>
</dbReference>
<evidence type="ECO:0000256" key="9">
    <source>
        <dbReference type="ARBA" id="ARBA00022692"/>
    </source>
</evidence>
<keyword evidence="9 12" id="KW-0812">Transmembrane</keyword>
<evidence type="ECO:0000313" key="15">
    <source>
        <dbReference type="Proteomes" id="UP000247565"/>
    </source>
</evidence>
<protein>
    <recommendedName>
        <fullName evidence="4">Glucans biosynthesis glucosyltransferase H</fullName>
    </recommendedName>
</protein>
<keyword evidence="8 14" id="KW-0808">Transferase</keyword>
<evidence type="ECO:0000256" key="8">
    <source>
        <dbReference type="ARBA" id="ARBA00022679"/>
    </source>
</evidence>
<dbReference type="RefSeq" id="WP_110438857.1">
    <property type="nucleotide sequence ID" value="NZ_CP046393.1"/>
</dbReference>
<dbReference type="NCBIfam" id="NF003956">
    <property type="entry name" value="PRK05454.1-3"/>
    <property type="match status" value="1"/>
</dbReference>
<organism evidence="14 15">
    <name type="scientific">Commensalibacter melissae</name>
    <dbReference type="NCBI Taxonomy" id="2070537"/>
    <lineage>
        <taxon>Bacteria</taxon>
        <taxon>Pseudomonadati</taxon>
        <taxon>Pseudomonadota</taxon>
        <taxon>Alphaproteobacteria</taxon>
        <taxon>Acetobacterales</taxon>
        <taxon>Acetobacteraceae</taxon>
    </lineage>
</organism>
<keyword evidence="7" id="KW-0328">Glycosyltransferase</keyword>
<evidence type="ECO:0000256" key="3">
    <source>
        <dbReference type="ARBA" id="ARBA00009337"/>
    </source>
</evidence>
<reference evidence="14 15" key="1">
    <citation type="submission" date="2018-05" db="EMBL/GenBank/DDBJ databases">
        <title>Reference genomes for bee gut microbiota database.</title>
        <authorList>
            <person name="Ellegaard K.M."/>
        </authorList>
    </citation>
    <scope>NUCLEOTIDE SEQUENCE [LARGE SCALE GENOMIC DNA]</scope>
    <source>
        <strain evidence="14 15">ESL0284</strain>
    </source>
</reference>
<dbReference type="Proteomes" id="UP000247565">
    <property type="component" value="Unassembled WGS sequence"/>
</dbReference>
<dbReference type="AlphaFoldDB" id="A0A318N2F6"/>
<evidence type="ECO:0000313" key="14">
    <source>
        <dbReference type="EMBL" id="PXZ00715.1"/>
    </source>
</evidence>
<feature type="transmembrane region" description="Helical" evidence="12">
    <location>
        <begin position="68"/>
        <end position="87"/>
    </location>
</feature>
<keyword evidence="6" id="KW-0997">Cell inner membrane</keyword>
<dbReference type="NCBIfam" id="NF003962">
    <property type="entry name" value="PRK05454.2-5"/>
    <property type="match status" value="1"/>
</dbReference>
<dbReference type="EMBL" id="QGLT01000002">
    <property type="protein sequence ID" value="PXZ00715.1"/>
    <property type="molecule type" value="Genomic_DNA"/>
</dbReference>
<keyword evidence="15" id="KW-1185">Reference proteome</keyword>
<dbReference type="Gene3D" id="3.90.550.10">
    <property type="entry name" value="Spore Coat Polysaccharide Biosynthesis Protein SpsA, Chain A"/>
    <property type="match status" value="1"/>
</dbReference>